<gene>
    <name evidence="1" type="ORF">GCM10007874_66080</name>
</gene>
<dbReference type="RefSeq" id="WP_284316521.1">
    <property type="nucleotide sequence ID" value="NZ_BSPC01000076.1"/>
</dbReference>
<evidence type="ECO:0000313" key="2">
    <source>
        <dbReference type="Proteomes" id="UP001156882"/>
    </source>
</evidence>
<keyword evidence="2" id="KW-1185">Reference proteome</keyword>
<reference evidence="2" key="1">
    <citation type="journal article" date="2019" name="Int. J. Syst. Evol. Microbiol.">
        <title>The Global Catalogue of Microorganisms (GCM) 10K type strain sequencing project: providing services to taxonomists for standard genome sequencing and annotation.</title>
        <authorList>
            <consortium name="The Broad Institute Genomics Platform"/>
            <consortium name="The Broad Institute Genome Sequencing Center for Infectious Disease"/>
            <person name="Wu L."/>
            <person name="Ma J."/>
        </authorList>
    </citation>
    <scope>NUCLEOTIDE SEQUENCE [LARGE SCALE GENOMIC DNA]</scope>
    <source>
        <strain evidence="2">NBRC 101365</strain>
    </source>
</reference>
<proteinExistence type="predicted"/>
<dbReference type="Proteomes" id="UP001156882">
    <property type="component" value="Unassembled WGS sequence"/>
</dbReference>
<evidence type="ECO:0008006" key="3">
    <source>
        <dbReference type="Google" id="ProtNLM"/>
    </source>
</evidence>
<sequence length="300" mass="32885">MAISYNPMPVAATTFSSNTTTGGSVPASFDAFLYQPTSDSFLAPMKLTIAIRMKLRQSKSVPFILDADDKLFWTLPWPAVDWGRFVAAAQAQANMWNGQFWLVSPPSFSEYNKKVISMPKEWRPNVVCELSVDFAPSGDAHRTIDVAYLNLAMLTGQSLDSLTFRSHSLLYDSLDTIPHVDPVPQPGEPQTHHTIAHEIGHTIGLDHIGVMRRLPLCEFAIASANAGMDVYWKIKGGTNSHFCYGSEQGINNSGNIMGAGDDFSVENATPWLWAMGMLRPAGEIMGWRAVTSDPGAGTWT</sequence>
<protein>
    <recommendedName>
        <fullName evidence="3">Peptidase M10 metallopeptidase domain-containing protein</fullName>
    </recommendedName>
</protein>
<dbReference type="SUPFAM" id="SSF55486">
    <property type="entry name" value="Metalloproteases ('zincins'), catalytic domain"/>
    <property type="match status" value="1"/>
</dbReference>
<name>A0ABQ6CVE4_9HYPH</name>
<accession>A0ABQ6CVE4</accession>
<comment type="caution">
    <text evidence="1">The sequence shown here is derived from an EMBL/GenBank/DDBJ whole genome shotgun (WGS) entry which is preliminary data.</text>
</comment>
<evidence type="ECO:0000313" key="1">
    <source>
        <dbReference type="EMBL" id="GLS23587.1"/>
    </source>
</evidence>
<organism evidence="1 2">
    <name type="scientific">Labrys miyagiensis</name>
    <dbReference type="NCBI Taxonomy" id="346912"/>
    <lineage>
        <taxon>Bacteria</taxon>
        <taxon>Pseudomonadati</taxon>
        <taxon>Pseudomonadota</taxon>
        <taxon>Alphaproteobacteria</taxon>
        <taxon>Hyphomicrobiales</taxon>
        <taxon>Xanthobacteraceae</taxon>
        <taxon>Labrys</taxon>
    </lineage>
</organism>
<dbReference type="EMBL" id="BSPC01000076">
    <property type="protein sequence ID" value="GLS23587.1"/>
    <property type="molecule type" value="Genomic_DNA"/>
</dbReference>